<dbReference type="EC" id="5.2.1.8" evidence="1"/>
<keyword evidence="1" id="KW-0697">Rotamase</keyword>
<dbReference type="Gene3D" id="2.40.100.10">
    <property type="entry name" value="Cyclophilin-like"/>
    <property type="match status" value="1"/>
</dbReference>
<dbReference type="STRING" id="105231.A0A0U9HR99"/>
<dbReference type="AlphaFoldDB" id="A0A0U9HR99"/>
<reference evidence="3 4" key="1">
    <citation type="journal article" date="2014" name="Nat. Commun.">
        <title>Klebsormidium flaccidum genome reveals primary factors for plant terrestrial adaptation.</title>
        <authorList>
            <person name="Hori K."/>
            <person name="Maruyama F."/>
            <person name="Fujisawa T."/>
            <person name="Togashi T."/>
            <person name="Yamamoto N."/>
            <person name="Seo M."/>
            <person name="Sato S."/>
            <person name="Yamada T."/>
            <person name="Mori H."/>
            <person name="Tajima N."/>
            <person name="Moriyama T."/>
            <person name="Ikeuchi M."/>
            <person name="Watanabe M."/>
            <person name="Wada H."/>
            <person name="Kobayashi K."/>
            <person name="Saito M."/>
            <person name="Masuda T."/>
            <person name="Sasaki-Sekimoto Y."/>
            <person name="Mashiguchi K."/>
            <person name="Awai K."/>
            <person name="Shimojima M."/>
            <person name="Masuda S."/>
            <person name="Iwai M."/>
            <person name="Nobusawa T."/>
            <person name="Narise T."/>
            <person name="Kondo S."/>
            <person name="Saito H."/>
            <person name="Sato R."/>
            <person name="Murakawa M."/>
            <person name="Ihara Y."/>
            <person name="Oshima-Yamada Y."/>
            <person name="Ohtaka K."/>
            <person name="Satoh M."/>
            <person name="Sonobe K."/>
            <person name="Ishii M."/>
            <person name="Ohtani R."/>
            <person name="Kanamori-Sato M."/>
            <person name="Honoki R."/>
            <person name="Miyazaki D."/>
            <person name="Mochizuki H."/>
            <person name="Umetsu J."/>
            <person name="Higashi K."/>
            <person name="Shibata D."/>
            <person name="Kamiya Y."/>
            <person name="Sato N."/>
            <person name="Nakamura Y."/>
            <person name="Tabata S."/>
            <person name="Ida S."/>
            <person name="Kurokawa K."/>
            <person name="Ohta H."/>
        </authorList>
    </citation>
    <scope>NUCLEOTIDE SEQUENCE [LARGE SCALE GENOMIC DNA]</scope>
    <source>
        <strain evidence="3 4">NIES-2285</strain>
    </source>
</reference>
<dbReference type="PROSITE" id="PS50072">
    <property type="entry name" value="CSA_PPIASE_2"/>
    <property type="match status" value="1"/>
</dbReference>
<dbReference type="CDD" id="cd00317">
    <property type="entry name" value="cyclophilin"/>
    <property type="match status" value="1"/>
</dbReference>
<keyword evidence="1" id="KW-0732">Signal</keyword>
<keyword evidence="1 3" id="KW-0413">Isomerase</keyword>
<dbReference type="OMA" id="ITIHSTY"/>
<dbReference type="Proteomes" id="UP000054558">
    <property type="component" value="Unassembled WGS sequence"/>
</dbReference>
<dbReference type="OrthoDB" id="408413at2759"/>
<feature type="signal peptide" evidence="1">
    <location>
        <begin position="1"/>
        <end position="26"/>
    </location>
</feature>
<dbReference type="Pfam" id="PF00160">
    <property type="entry name" value="Pro_isomerase"/>
    <property type="match status" value="1"/>
</dbReference>
<evidence type="ECO:0000313" key="3">
    <source>
        <dbReference type="EMBL" id="GAQ77981.1"/>
    </source>
</evidence>
<organism evidence="3 4">
    <name type="scientific">Klebsormidium nitens</name>
    <name type="common">Green alga</name>
    <name type="synonym">Ulothrix nitens</name>
    <dbReference type="NCBI Taxonomy" id="105231"/>
    <lineage>
        <taxon>Eukaryota</taxon>
        <taxon>Viridiplantae</taxon>
        <taxon>Streptophyta</taxon>
        <taxon>Klebsormidiophyceae</taxon>
        <taxon>Klebsormidiales</taxon>
        <taxon>Klebsormidiaceae</taxon>
        <taxon>Klebsormidium</taxon>
    </lineage>
</organism>
<evidence type="ECO:0000256" key="1">
    <source>
        <dbReference type="RuleBase" id="RU363019"/>
    </source>
</evidence>
<dbReference type="PANTHER" id="PTHR47511">
    <property type="entry name" value="PEPTIDYL-PROLYL CIS-TRANS ISOMERASE CYP23"/>
    <property type="match status" value="1"/>
</dbReference>
<keyword evidence="4" id="KW-1185">Reference proteome</keyword>
<dbReference type="GO" id="GO:0003755">
    <property type="term" value="F:peptidyl-prolyl cis-trans isomerase activity"/>
    <property type="evidence" value="ECO:0007669"/>
    <property type="project" value="UniProtKB-UniRule"/>
</dbReference>
<dbReference type="SUPFAM" id="SSF50891">
    <property type="entry name" value="Cyclophilin-like"/>
    <property type="match status" value="1"/>
</dbReference>
<dbReference type="InterPro" id="IPR029000">
    <property type="entry name" value="Cyclophilin-like_dom_sf"/>
</dbReference>
<dbReference type="InterPro" id="IPR002130">
    <property type="entry name" value="Cyclophilin-type_PPIase_dom"/>
</dbReference>
<gene>
    <name evidence="3" type="ORF">KFL_000060460</name>
</gene>
<sequence length="234" mass="25610">MEGKSNGAGALRFLILFLFLTSSVTAEDPRTELGDERVVLQTSMGDIEVAFFPKLAPITAAHILKLFKLGCYNSNHFFRVDKGFVAQIADVVGGRQVQLDARQLEEGDKAIPGETTDVPHVRGILSMARHDDPNSGKSSFSILLGNAPHLDGNYAIFGRVIRGDEVLARMELVETTTEGIFVMPKERITILSTYVYSVNGEGDEVSSEGRLRKLEDLASETVSFLERFVSRGGS</sequence>
<proteinExistence type="inferred from homology"/>
<comment type="similarity">
    <text evidence="1">Belongs to the cyclophilin-type PPIase family.</text>
</comment>
<dbReference type="PRINTS" id="PR00153">
    <property type="entry name" value="CSAPPISMRASE"/>
</dbReference>
<evidence type="ECO:0000313" key="4">
    <source>
        <dbReference type="Proteomes" id="UP000054558"/>
    </source>
</evidence>
<dbReference type="PANTHER" id="PTHR47511:SF1">
    <property type="entry name" value="PEPTIDYL-PROLYL CIS-TRANS ISOMERASE CYP23"/>
    <property type="match status" value="1"/>
</dbReference>
<name>A0A0U9HR99_KLENI</name>
<protein>
    <recommendedName>
        <fullName evidence="1">Peptidyl-prolyl cis-trans isomerase</fullName>
        <shortName evidence="1">PPIase</shortName>
        <ecNumber evidence="1">5.2.1.8</ecNumber>
    </recommendedName>
</protein>
<dbReference type="EMBL" id="DF236955">
    <property type="protein sequence ID" value="GAQ77981.1"/>
    <property type="molecule type" value="Genomic_DNA"/>
</dbReference>
<evidence type="ECO:0000259" key="2">
    <source>
        <dbReference type="PROSITE" id="PS50072"/>
    </source>
</evidence>
<comment type="catalytic activity">
    <reaction evidence="1">
        <text>[protein]-peptidylproline (omega=180) = [protein]-peptidylproline (omega=0)</text>
        <dbReference type="Rhea" id="RHEA:16237"/>
        <dbReference type="Rhea" id="RHEA-COMP:10747"/>
        <dbReference type="Rhea" id="RHEA-COMP:10748"/>
        <dbReference type="ChEBI" id="CHEBI:83833"/>
        <dbReference type="ChEBI" id="CHEBI:83834"/>
        <dbReference type="EC" id="5.2.1.8"/>
    </reaction>
</comment>
<comment type="function">
    <text evidence="1">PPIases accelerate the folding of proteins. It catalyzes the cis-trans isomerization of proline imidic peptide bonds in oligopeptides.</text>
</comment>
<accession>A0A0U9HR99</accession>
<dbReference type="InterPro" id="IPR044233">
    <property type="entry name" value="CYP23-like"/>
</dbReference>
<feature type="domain" description="PPIase cyclophilin-type" evidence="2">
    <location>
        <begin position="41"/>
        <end position="195"/>
    </location>
</feature>
<feature type="chain" id="PRO_5006773546" description="Peptidyl-prolyl cis-trans isomerase" evidence="1">
    <location>
        <begin position="27"/>
        <end position="234"/>
    </location>
</feature>